<feature type="compositionally biased region" description="Low complexity" evidence="1">
    <location>
        <begin position="516"/>
        <end position="525"/>
    </location>
</feature>
<feature type="compositionally biased region" description="Basic and acidic residues" evidence="1">
    <location>
        <begin position="432"/>
        <end position="450"/>
    </location>
</feature>
<dbReference type="EMBL" id="LR862153">
    <property type="protein sequence ID" value="CAD1835930.1"/>
    <property type="molecule type" value="Genomic_DNA"/>
</dbReference>
<evidence type="ECO:0000256" key="1">
    <source>
        <dbReference type="SAM" id="MobiDB-lite"/>
    </source>
</evidence>
<gene>
    <name evidence="2" type="ORF">CB5_LOCUS19141</name>
</gene>
<name>A0A6V7PYV0_ANACO</name>
<organism evidence="2">
    <name type="scientific">Ananas comosus var. bracteatus</name>
    <name type="common">red pineapple</name>
    <dbReference type="NCBI Taxonomy" id="296719"/>
    <lineage>
        <taxon>Eukaryota</taxon>
        <taxon>Viridiplantae</taxon>
        <taxon>Streptophyta</taxon>
        <taxon>Embryophyta</taxon>
        <taxon>Tracheophyta</taxon>
        <taxon>Spermatophyta</taxon>
        <taxon>Magnoliopsida</taxon>
        <taxon>Liliopsida</taxon>
        <taxon>Poales</taxon>
        <taxon>Bromeliaceae</taxon>
        <taxon>Bromelioideae</taxon>
        <taxon>Ananas</taxon>
    </lineage>
</organism>
<feature type="region of interest" description="Disordered" evidence="1">
    <location>
        <begin position="415"/>
        <end position="539"/>
    </location>
</feature>
<feature type="compositionally biased region" description="Low complexity" evidence="1">
    <location>
        <begin position="468"/>
        <end position="477"/>
    </location>
</feature>
<evidence type="ECO:0000313" key="2">
    <source>
        <dbReference type="EMBL" id="CAD1835930.1"/>
    </source>
</evidence>
<sequence>MWREGSSCQRYYQSETLLLALYAMGPGINPTNREVGDQDEAEVQLRTNLVGQGSFSLAARNQASFSVHSPAMQLQVQGPTPLPIVDKASIHERHIAKDSSTTGQGSLIPLKKRLMVQSGGDVGQGSSRSTVEVGKGVEEEMTKEVIVMENSEVQSAAVTSQSFTEASVAVAVTPQGGERTPTPVTYARRSRRGILQHEGGQGRGNNVETEVKGRGWRFLAEEWVLRGNGGLEENNLDTLVTEEELRTANFDKSSLMVQEIGADLAAALGCNLGELSLNYLGVPVSYKRPAKADWMPLIKKVEKKRYGWKANELKSFLGLFERVLTRVSSLIGPSYGIAKEEGGVQIGRGPQAFDKIKETLANAPVMMAPIAAQKLRHYMLAHKIKLVAGANPIRSTGPSKDQLELSEEIPGEIEQIATVEDGQWTDDFDESSTAKEEDRWDMSTEGEKRRAACQAPQETGRPTARTHASSSSGASGADTSHHNTVLADLSTPPEKGRAELVVHSTPPSRDEGAAEGGRAAYGPREVVPPPSAASELSEADKALKHFPRIHGKSSSSFSRI</sequence>
<protein>
    <submittedName>
        <fullName evidence="2">Uncharacterized protein</fullName>
    </submittedName>
</protein>
<accession>A0A6V7PYV0</accession>
<reference evidence="2" key="1">
    <citation type="submission" date="2020-07" db="EMBL/GenBank/DDBJ databases">
        <authorList>
            <person name="Lin J."/>
        </authorList>
    </citation>
    <scope>NUCLEOTIDE SEQUENCE</scope>
</reference>
<proteinExistence type="predicted"/>
<dbReference type="AlphaFoldDB" id="A0A6V7PYV0"/>